<protein>
    <submittedName>
        <fullName evidence="1">Uncharacterized protein</fullName>
    </submittedName>
</protein>
<dbReference type="Proteomes" id="UP000064137">
    <property type="component" value="Chromosome"/>
</dbReference>
<dbReference type="KEGG" id="por:APT59_05000"/>
<evidence type="ECO:0000313" key="2">
    <source>
        <dbReference type="Proteomes" id="UP000064137"/>
    </source>
</evidence>
<name>A0A0U4VX06_9PSED</name>
<dbReference type="RefSeq" id="WP_059313844.1">
    <property type="nucleotide sequence ID" value="NZ_CP013987.1"/>
</dbReference>
<gene>
    <name evidence="1" type="ORF">APT59_05000</name>
</gene>
<sequence>MRQPDIEIYLKDVDQDAVSAWLEQVFAMPCTWQARGQTFKCTLRYGGEPIPVTWLPKAVGKWHSLLLESDVSPWVDDLACARDAQAALQVQVRCAPSGWSEEEEDEAADRWLKVTDEGVEEIVWRTE</sequence>
<reference evidence="1 2" key="1">
    <citation type="submission" date="2016-01" db="EMBL/GenBank/DDBJ databases">
        <title>Annotation of Pseudomonas oryzihabitans USDA-ARS-USMARC-56511.</title>
        <authorList>
            <person name="Harhay G.P."/>
            <person name="Harhay D.M."/>
            <person name="Smith T.P.L."/>
            <person name="Bono J.L."/>
            <person name="Heaton M.P."/>
            <person name="Clawson M.L."/>
            <person name="Chitko-Mckown C.G."/>
            <person name="Capik S.F."/>
            <person name="DeDonder K.D."/>
            <person name="Apley M.D."/>
            <person name="Lubbers B.V."/>
            <person name="White B.J."/>
            <person name="Larson R.L."/>
        </authorList>
    </citation>
    <scope>NUCLEOTIDE SEQUENCE [LARGE SCALE GENOMIC DNA]</scope>
    <source>
        <strain evidence="1 2">USDA-ARS-USMARC-56511</strain>
    </source>
</reference>
<accession>A0A0U4VX06</accession>
<organism evidence="1 2">
    <name type="scientific">Pseudomonas oryzihabitans</name>
    <dbReference type="NCBI Taxonomy" id="47885"/>
    <lineage>
        <taxon>Bacteria</taxon>
        <taxon>Pseudomonadati</taxon>
        <taxon>Pseudomonadota</taxon>
        <taxon>Gammaproteobacteria</taxon>
        <taxon>Pseudomonadales</taxon>
        <taxon>Pseudomonadaceae</taxon>
        <taxon>Pseudomonas</taxon>
    </lineage>
</organism>
<dbReference type="OrthoDB" id="1495305at2"/>
<dbReference type="AlphaFoldDB" id="A0A0U4VX06"/>
<evidence type="ECO:0000313" key="1">
    <source>
        <dbReference type="EMBL" id="ALZ83592.1"/>
    </source>
</evidence>
<dbReference type="EMBL" id="CP013987">
    <property type="protein sequence ID" value="ALZ83592.1"/>
    <property type="molecule type" value="Genomic_DNA"/>
</dbReference>
<proteinExistence type="predicted"/>